<keyword evidence="3" id="KW-1185">Reference proteome</keyword>
<evidence type="ECO:0000313" key="3">
    <source>
        <dbReference type="Proteomes" id="UP001598138"/>
    </source>
</evidence>
<dbReference type="EMBL" id="JBBKXZ010000003">
    <property type="protein sequence ID" value="MFD3394670.1"/>
    <property type="molecule type" value="Genomic_DNA"/>
</dbReference>
<evidence type="ECO:0008006" key="4">
    <source>
        <dbReference type="Google" id="ProtNLM"/>
    </source>
</evidence>
<evidence type="ECO:0000256" key="1">
    <source>
        <dbReference type="SAM" id="SignalP"/>
    </source>
</evidence>
<reference evidence="2 3" key="1">
    <citation type="submission" date="2024-03" db="EMBL/GenBank/DDBJ databases">
        <title>Aquirufa genome sequencing.</title>
        <authorList>
            <person name="Pitt A."/>
            <person name="Hahn M.W."/>
        </authorList>
    </citation>
    <scope>NUCLEOTIDE SEQUENCE [LARGE SCALE GENOMIC DNA]</scope>
    <source>
        <strain evidence="2 3">OSTEICH-129V</strain>
    </source>
</reference>
<comment type="caution">
    <text evidence="2">The sequence shown here is derived from an EMBL/GenBank/DDBJ whole genome shotgun (WGS) entry which is preliminary data.</text>
</comment>
<sequence length="235" mass="25721">MHNSIRLTALCLGLFAVNAQAQEATSSPIVIKNDSSSSSKAKTLFGGLKKNPVQTFGLSISPIVQFGQIGTQAGIAAALHLNNSWEIGASVLRKLRDENASKSPQSFHAFTVAYTPKANSLFHVSFPLAIGVISTRGDRLDADFDTDNIRPQSMKRRHDDHDDDRFEFGFRGNKAIGIQPGIQVELNVLKNVRLFTAANYRFAVGEHSTKDMQGFSGQVGIKLGIFDHKFGFKKK</sequence>
<dbReference type="RefSeq" id="WP_377983551.1">
    <property type="nucleotide sequence ID" value="NZ_JBBKXZ010000003.1"/>
</dbReference>
<name>A0ABW6DCP7_9BACT</name>
<evidence type="ECO:0000313" key="2">
    <source>
        <dbReference type="EMBL" id="MFD3394670.1"/>
    </source>
</evidence>
<dbReference type="Proteomes" id="UP001598138">
    <property type="component" value="Unassembled WGS sequence"/>
</dbReference>
<organism evidence="2 3">
    <name type="scientific">Aquirufa avitistagni</name>
    <dbReference type="NCBI Taxonomy" id="3104728"/>
    <lineage>
        <taxon>Bacteria</taxon>
        <taxon>Pseudomonadati</taxon>
        <taxon>Bacteroidota</taxon>
        <taxon>Cytophagia</taxon>
        <taxon>Cytophagales</taxon>
        <taxon>Flectobacillaceae</taxon>
        <taxon>Aquirufa</taxon>
    </lineage>
</organism>
<protein>
    <recommendedName>
        <fullName evidence="4">Outer membrane protein beta-barrel domain-containing protein</fullName>
    </recommendedName>
</protein>
<feature type="chain" id="PRO_5046126841" description="Outer membrane protein beta-barrel domain-containing protein" evidence="1">
    <location>
        <begin position="22"/>
        <end position="235"/>
    </location>
</feature>
<accession>A0ABW6DCP7</accession>
<proteinExistence type="predicted"/>
<feature type="signal peptide" evidence="1">
    <location>
        <begin position="1"/>
        <end position="21"/>
    </location>
</feature>
<keyword evidence="1" id="KW-0732">Signal</keyword>
<gene>
    <name evidence="2" type="ORF">U0R10_08555</name>
</gene>